<dbReference type="EMBL" id="HBIM01011415">
    <property type="protein sequence ID" value="CAE0412167.1"/>
    <property type="molecule type" value="Transcribed_RNA"/>
</dbReference>
<proteinExistence type="predicted"/>
<protein>
    <submittedName>
        <fullName evidence="1">Uncharacterized protein</fullName>
    </submittedName>
</protein>
<reference evidence="1" key="1">
    <citation type="submission" date="2021-01" db="EMBL/GenBank/DDBJ databases">
        <authorList>
            <person name="Corre E."/>
            <person name="Pelletier E."/>
            <person name="Niang G."/>
            <person name="Scheremetjew M."/>
            <person name="Finn R."/>
            <person name="Kale V."/>
            <person name="Holt S."/>
            <person name="Cochrane G."/>
            <person name="Meng A."/>
            <person name="Brown T."/>
            <person name="Cohen L."/>
        </authorList>
    </citation>
    <scope>NUCLEOTIDE SEQUENCE</scope>
    <source>
        <strain evidence="1">CCMP127</strain>
    </source>
</reference>
<accession>A0A7S3P844</accession>
<dbReference type="AlphaFoldDB" id="A0A7S3P844"/>
<gene>
    <name evidence="1" type="ORF">ACOF00016_LOCUS9439</name>
</gene>
<name>A0A7S3P844_9STRA</name>
<organism evidence="1">
    <name type="scientific">Amphora coffeiformis</name>
    <dbReference type="NCBI Taxonomy" id="265554"/>
    <lineage>
        <taxon>Eukaryota</taxon>
        <taxon>Sar</taxon>
        <taxon>Stramenopiles</taxon>
        <taxon>Ochrophyta</taxon>
        <taxon>Bacillariophyta</taxon>
        <taxon>Bacillariophyceae</taxon>
        <taxon>Bacillariophycidae</taxon>
        <taxon>Thalassiophysales</taxon>
        <taxon>Catenulaceae</taxon>
        <taxon>Amphora</taxon>
    </lineage>
</organism>
<sequence length="118" mass="13333">MGNETDDYLYVNDRFICRISEVKMPTLRQGGENQPSRRHYSPMAVKLSDKRVKESLVQVKSLAESLLCSATTCVAARHDDFVVKQVNSFQQDEGGGDDEAVEIGEESLLRKDYGIYRV</sequence>
<evidence type="ECO:0000313" key="1">
    <source>
        <dbReference type="EMBL" id="CAE0412167.1"/>
    </source>
</evidence>